<dbReference type="RefSeq" id="WP_012152201.1">
    <property type="nucleotide sequence ID" value="NZ_LAOI01000001.1"/>
</dbReference>
<keyword evidence="3" id="KW-1185">Reference proteome</keyword>
<gene>
    <name evidence="2" type="ORF">RBEAN4_0053</name>
</gene>
<dbReference type="InterPro" id="IPR010127">
    <property type="entry name" value="Phasin_subfam-1"/>
</dbReference>
<dbReference type="AlphaFoldDB" id="A0A0F3QAA2"/>
<feature type="domain" description="Phasin" evidence="1">
    <location>
        <begin position="38"/>
        <end position="131"/>
    </location>
</feature>
<evidence type="ECO:0000259" key="1">
    <source>
        <dbReference type="Pfam" id="PF09361"/>
    </source>
</evidence>
<protein>
    <submittedName>
        <fullName evidence="2">Phasin family domain protein</fullName>
    </submittedName>
</protein>
<organism evidence="2 3">
    <name type="scientific">Rickettsia bellii str. RML An4</name>
    <dbReference type="NCBI Taxonomy" id="1359193"/>
    <lineage>
        <taxon>Bacteria</taxon>
        <taxon>Pseudomonadati</taxon>
        <taxon>Pseudomonadota</taxon>
        <taxon>Alphaproteobacteria</taxon>
        <taxon>Rickettsiales</taxon>
        <taxon>Rickettsiaceae</taxon>
        <taxon>Rickettsieae</taxon>
        <taxon>Rickettsia</taxon>
        <taxon>belli group</taxon>
    </lineage>
</organism>
<dbReference type="NCBIfam" id="TIGR01841">
    <property type="entry name" value="phasin"/>
    <property type="match status" value="1"/>
</dbReference>
<accession>A0A0F3QAA2</accession>
<name>A0A0F3QAA2_RICBE</name>
<evidence type="ECO:0000313" key="3">
    <source>
        <dbReference type="Proteomes" id="UP000033661"/>
    </source>
</evidence>
<dbReference type="Proteomes" id="UP000033661">
    <property type="component" value="Unassembled WGS sequence"/>
</dbReference>
<reference evidence="2 3" key="1">
    <citation type="submission" date="2015-02" db="EMBL/GenBank/DDBJ databases">
        <title>Genome Sequencing of Rickettsiales.</title>
        <authorList>
            <person name="Daugherty S.C."/>
            <person name="Su Q."/>
            <person name="Abolude K."/>
            <person name="Beier-Sexton M."/>
            <person name="Carlyon J.A."/>
            <person name="Carter R."/>
            <person name="Day N.P."/>
            <person name="Dumler S.J."/>
            <person name="Dyachenko V."/>
            <person name="Godinez A."/>
            <person name="Kurtti T.J."/>
            <person name="Lichay M."/>
            <person name="Mullins K.E."/>
            <person name="Ott S."/>
            <person name="Pappas-Brown V."/>
            <person name="Paris D.H."/>
            <person name="Patel P."/>
            <person name="Richards A.L."/>
            <person name="Sadzewicz L."/>
            <person name="Sears K."/>
            <person name="Seidman D."/>
            <person name="Sengamalay N."/>
            <person name="Stenos J."/>
            <person name="Tallon L.J."/>
            <person name="Vincent G."/>
            <person name="Fraser C.M."/>
            <person name="Munderloh U."/>
            <person name="Dunning-Hotopp J.C."/>
        </authorList>
    </citation>
    <scope>NUCLEOTIDE SEQUENCE [LARGE SCALE GENOMIC DNA]</scope>
    <source>
        <strain evidence="2 3">RML An4</strain>
    </source>
</reference>
<dbReference type="EMBL" id="LAOI01000001">
    <property type="protein sequence ID" value="KJV89086.1"/>
    <property type="molecule type" value="Genomic_DNA"/>
</dbReference>
<evidence type="ECO:0000313" key="2">
    <source>
        <dbReference type="EMBL" id="KJV89086.1"/>
    </source>
</evidence>
<sequence>MLNNTQFLDFMKSYMNPELYMSSLKNMPNIDFSSTTGTMQRALNILVTTNQIATESMQNLLKKNSEMIQHNVNTILNSTKEAMGTNDFKQASDCHQKCFKSIYETSMNNAKEIANIAYESSAKILEAVNKNISENVHQASSNMQNMAQQAQKNVFNKKTV</sequence>
<dbReference type="Pfam" id="PF09361">
    <property type="entry name" value="Phasin_2"/>
    <property type="match status" value="1"/>
</dbReference>
<dbReference type="InterPro" id="IPR018968">
    <property type="entry name" value="Phasin"/>
</dbReference>
<dbReference type="PATRIC" id="fig|1359193.3.peg.49"/>
<comment type="caution">
    <text evidence="2">The sequence shown here is derived from an EMBL/GenBank/DDBJ whole genome shotgun (WGS) entry which is preliminary data.</text>
</comment>
<proteinExistence type="predicted"/>